<protein>
    <submittedName>
        <fullName evidence="2">Uncharacterized protein</fullName>
    </submittedName>
</protein>
<evidence type="ECO:0000313" key="2">
    <source>
        <dbReference type="EMBL" id="TDF98992.1"/>
    </source>
</evidence>
<keyword evidence="1" id="KW-1133">Transmembrane helix</keyword>
<dbReference type="EMBL" id="SMRU01000005">
    <property type="protein sequence ID" value="TDF98992.1"/>
    <property type="molecule type" value="Genomic_DNA"/>
</dbReference>
<keyword evidence="1" id="KW-0472">Membrane</keyword>
<feature type="transmembrane region" description="Helical" evidence="1">
    <location>
        <begin position="183"/>
        <end position="203"/>
    </location>
</feature>
<sequence>MQDLLKSLGFSPDPEKVNWFLIFGRLLTALIIAVGILWAPQRTALNTFGIPLSIPDAVSIMAALQAIGLLFARRRFRRAHRCWQTVSAPLEAGMRAGLVLTDLGFAGMLILQNLRWHEGGNLFAVGALVISSFLLVAPQKTNAIRTYVLLVVVSSAGTLLFLIGNTLWFDGHDPLGSGPASTLFVILAGTVLITVSTPALYRVTAHPRALRSRGVLVDLSIKAASIFILASLVLLTAEVTPWPRTAPFIAVAVFFSGLVVFRSSLTRITSPETFGLALFLVRLKPSWVKPIIFRSVVTAMVVVTPLTFVLCAFLLLKNYTHVVVLLGALVAVEIGVDALIIQRRTAVLPASHISKLPQKSKAGFGAALCAGFAVVLSGILGTVTQQAIQIPWLPLAAGGMALVAILLTSLVIKDAPQWLGELSATETEDT</sequence>
<feature type="transmembrane region" description="Helical" evidence="1">
    <location>
        <begin position="291"/>
        <end position="316"/>
    </location>
</feature>
<dbReference type="AlphaFoldDB" id="A0A4R5KU27"/>
<keyword evidence="3" id="KW-1185">Reference proteome</keyword>
<feature type="transmembrane region" description="Helical" evidence="1">
    <location>
        <begin position="392"/>
        <end position="412"/>
    </location>
</feature>
<feature type="transmembrane region" description="Helical" evidence="1">
    <location>
        <begin position="20"/>
        <end position="40"/>
    </location>
</feature>
<accession>A0A4R5KU27</accession>
<feature type="transmembrane region" description="Helical" evidence="1">
    <location>
        <begin position="322"/>
        <end position="341"/>
    </location>
</feature>
<feature type="transmembrane region" description="Helical" evidence="1">
    <location>
        <begin position="242"/>
        <end position="261"/>
    </location>
</feature>
<dbReference type="Proteomes" id="UP000295511">
    <property type="component" value="Unassembled WGS sequence"/>
</dbReference>
<feature type="transmembrane region" description="Helical" evidence="1">
    <location>
        <begin position="120"/>
        <end position="137"/>
    </location>
</feature>
<feature type="transmembrane region" description="Helical" evidence="1">
    <location>
        <begin position="52"/>
        <end position="72"/>
    </location>
</feature>
<proteinExistence type="predicted"/>
<feature type="transmembrane region" description="Helical" evidence="1">
    <location>
        <begin position="215"/>
        <end position="236"/>
    </location>
</feature>
<organism evidence="2 3">
    <name type="scientific">Arthrobacter terricola</name>
    <dbReference type="NCBI Taxonomy" id="2547396"/>
    <lineage>
        <taxon>Bacteria</taxon>
        <taxon>Bacillati</taxon>
        <taxon>Actinomycetota</taxon>
        <taxon>Actinomycetes</taxon>
        <taxon>Micrococcales</taxon>
        <taxon>Micrococcaceae</taxon>
        <taxon>Arthrobacter</taxon>
    </lineage>
</organism>
<evidence type="ECO:0000313" key="3">
    <source>
        <dbReference type="Proteomes" id="UP000295511"/>
    </source>
</evidence>
<feature type="transmembrane region" description="Helical" evidence="1">
    <location>
        <begin position="144"/>
        <end position="163"/>
    </location>
</feature>
<evidence type="ECO:0000256" key="1">
    <source>
        <dbReference type="SAM" id="Phobius"/>
    </source>
</evidence>
<feature type="transmembrane region" description="Helical" evidence="1">
    <location>
        <begin position="362"/>
        <end position="380"/>
    </location>
</feature>
<gene>
    <name evidence="2" type="ORF">E1809_05260</name>
</gene>
<feature type="transmembrane region" description="Helical" evidence="1">
    <location>
        <begin position="93"/>
        <end position="114"/>
    </location>
</feature>
<name>A0A4R5KU27_9MICC</name>
<keyword evidence="1" id="KW-0812">Transmembrane</keyword>
<dbReference type="RefSeq" id="WP_133203177.1">
    <property type="nucleotide sequence ID" value="NZ_SMRU01000005.1"/>
</dbReference>
<reference evidence="2 3" key="1">
    <citation type="submission" date="2019-03" db="EMBL/GenBank/DDBJ databases">
        <title>Whole genome sequence of Arthrobacter sp JH1-1.</title>
        <authorList>
            <person name="Trinh H.N."/>
        </authorList>
    </citation>
    <scope>NUCLEOTIDE SEQUENCE [LARGE SCALE GENOMIC DNA]</scope>
    <source>
        <strain evidence="2 3">JH1-1</strain>
    </source>
</reference>
<comment type="caution">
    <text evidence="2">The sequence shown here is derived from an EMBL/GenBank/DDBJ whole genome shotgun (WGS) entry which is preliminary data.</text>
</comment>